<keyword evidence="2" id="KW-0812">Transmembrane</keyword>
<accession>A0A9Q0RSG7</accession>
<keyword evidence="4" id="KW-1185">Reference proteome</keyword>
<protein>
    <submittedName>
        <fullName evidence="3">Uncharacterized protein</fullName>
    </submittedName>
</protein>
<sequence length="391" mass="43457">MSVTDIDRYIYKSDKSGAHQVGDLMSDSMAAIQHHQHHHHFYSHPHAELGNNLNNVAQHQHHQHQHQHHHFQSITTTGSNGSLSNESTISSVNSRCCTPCRCSNRLLTGIVITILPIAITSTLICVFMMQKTNLHQYAIYSFVIFCAAFVFPFALFFFTVILNKIYKFYKREIRSNPSNNLGSLASENCDLEPGPVTASNYGMNTSAAHCGGGGVGGPGRAMLSNHGNQSCQIGAGQSANLICYSSQAYHPYYYQVEDGTIVAYAPENSVIIEDSPPSYEMALLCPSVAHQHHHHHQYANAFNARPIQVILPMGSNKEKTESNQTNELVNNQTDDSIEHNHPNIEHVNEEEPNTPDNESNMVDEIDDSPDHESIKSEQSDTKEMESNDTVD</sequence>
<evidence type="ECO:0000313" key="3">
    <source>
        <dbReference type="EMBL" id="KAJ6224665.1"/>
    </source>
</evidence>
<feature type="compositionally biased region" description="Basic residues" evidence="1">
    <location>
        <begin position="60"/>
        <end position="71"/>
    </location>
</feature>
<feature type="region of interest" description="Disordered" evidence="1">
    <location>
        <begin position="333"/>
        <end position="391"/>
    </location>
</feature>
<feature type="compositionally biased region" description="Basic and acidic residues" evidence="1">
    <location>
        <begin position="368"/>
        <end position="385"/>
    </location>
</feature>
<feature type="transmembrane region" description="Helical" evidence="2">
    <location>
        <begin position="106"/>
        <end position="127"/>
    </location>
</feature>
<evidence type="ECO:0000313" key="4">
    <source>
        <dbReference type="Proteomes" id="UP001142055"/>
    </source>
</evidence>
<comment type="caution">
    <text evidence="3">The sequence shown here is derived from an EMBL/GenBank/DDBJ whole genome shotgun (WGS) entry which is preliminary data.</text>
</comment>
<evidence type="ECO:0000256" key="1">
    <source>
        <dbReference type="SAM" id="MobiDB-lite"/>
    </source>
</evidence>
<feature type="transmembrane region" description="Helical" evidence="2">
    <location>
        <begin position="139"/>
        <end position="162"/>
    </location>
</feature>
<name>A0A9Q0RSG7_BLOTA</name>
<organism evidence="3 4">
    <name type="scientific">Blomia tropicalis</name>
    <name type="common">Mite</name>
    <dbReference type="NCBI Taxonomy" id="40697"/>
    <lineage>
        <taxon>Eukaryota</taxon>
        <taxon>Metazoa</taxon>
        <taxon>Ecdysozoa</taxon>
        <taxon>Arthropoda</taxon>
        <taxon>Chelicerata</taxon>
        <taxon>Arachnida</taxon>
        <taxon>Acari</taxon>
        <taxon>Acariformes</taxon>
        <taxon>Sarcoptiformes</taxon>
        <taxon>Astigmata</taxon>
        <taxon>Glycyphagoidea</taxon>
        <taxon>Echimyopodidae</taxon>
        <taxon>Blomia</taxon>
    </lineage>
</organism>
<keyword evidence="2" id="KW-0472">Membrane</keyword>
<reference evidence="3" key="1">
    <citation type="submission" date="2022-12" db="EMBL/GenBank/DDBJ databases">
        <title>Genome assemblies of Blomia tropicalis.</title>
        <authorList>
            <person name="Cui Y."/>
        </authorList>
    </citation>
    <scope>NUCLEOTIDE SEQUENCE</scope>
    <source>
        <tissue evidence="3">Adult mites</tissue>
    </source>
</reference>
<dbReference type="EMBL" id="JAPWDV010000001">
    <property type="protein sequence ID" value="KAJ6224665.1"/>
    <property type="molecule type" value="Genomic_DNA"/>
</dbReference>
<feature type="compositionally biased region" description="Basic and acidic residues" evidence="1">
    <location>
        <begin position="336"/>
        <end position="349"/>
    </location>
</feature>
<dbReference type="Proteomes" id="UP001142055">
    <property type="component" value="Chromosome 1"/>
</dbReference>
<dbReference type="AlphaFoldDB" id="A0A9Q0RSG7"/>
<gene>
    <name evidence="3" type="ORF">RDWZM_003210</name>
</gene>
<feature type="region of interest" description="Disordered" evidence="1">
    <location>
        <begin position="60"/>
        <end position="86"/>
    </location>
</feature>
<keyword evidence="2" id="KW-1133">Transmembrane helix</keyword>
<feature type="compositionally biased region" description="Polar residues" evidence="1">
    <location>
        <begin position="72"/>
        <end position="86"/>
    </location>
</feature>
<proteinExistence type="predicted"/>
<dbReference type="OMA" id="QSANLIC"/>
<evidence type="ECO:0000256" key="2">
    <source>
        <dbReference type="SAM" id="Phobius"/>
    </source>
</evidence>